<dbReference type="Pfam" id="PF20519">
    <property type="entry name" value="Polycystin_dom"/>
    <property type="match status" value="1"/>
</dbReference>
<dbReference type="PANTHER" id="PTHR10877">
    <property type="entry name" value="POLYCYSTIN FAMILY MEMBER"/>
    <property type="match status" value="1"/>
</dbReference>
<evidence type="ECO:0000256" key="1">
    <source>
        <dbReference type="ARBA" id="ARBA00004141"/>
    </source>
</evidence>
<comment type="subcellular location">
    <subcellularLocation>
        <location evidence="1">Membrane</location>
        <topology evidence="1">Multi-pass membrane protein</topology>
    </subcellularLocation>
</comment>
<proteinExistence type="inferred from homology"/>
<evidence type="ECO:0000256" key="2">
    <source>
        <dbReference type="ARBA" id="ARBA00007200"/>
    </source>
</evidence>
<dbReference type="Pfam" id="PF08016">
    <property type="entry name" value="PKD_channel"/>
    <property type="match status" value="1"/>
</dbReference>
<keyword evidence="4 9" id="KW-1133">Transmembrane helix</keyword>
<feature type="transmembrane region" description="Helical" evidence="9">
    <location>
        <begin position="616"/>
        <end position="642"/>
    </location>
</feature>
<sequence>METNFEKEVGEFRSNLQSKDELDGIIRCEDGSIEWCGVREAILGTRPDGADSKFDANMNECDVSQTKGCETGRVAFRGGGRFIGRADGSAIKKGPSEDVQREGPFKDTGEEVCQFKSSTGVVQQGGPFKDTGEEVCQQKRSTGDVQQEGPLRDKGEEVCQQKRSTGDVQQEGPFRDTVEEVCQHKSSTGDVQQEGPFRDTGEEVCQHKSSTGVVQQEGPFIYTGEEVCQHKSSTGVVQQEGPFRDTVEEVCQHESSTGVFQQEGPYRDTGEEVCQHKSSTGVVQQEGPFRDTGEEVCQHKSSTGIVQQKGPFRDTGEEVCQHKSSTGVVQQEGPFGDTGAEVCQHKSSTGVVQQEGPFRDTGEEVCQHKSSTGIVQQKGPFRDTGEEVCQHKSSTGVVQQEGPCRDTGEEVCQHKSSTGVFQQKGPYRDTGEEVCQHKSSTRDVQQEGPFRDTGEEVCQHKSSTGDVQLEGPFRDTGEEVCQQKTLDIIGKKSDSSGYISGNQVQRAVYSDDSLTNLMPTNEEEERRLKEQPTFYPYHQDYLQSKLNHLKSEIEALPEMDESKRQCYRKAGKKLDRVLYLHGWSCGKEDADEVTNEDEEREEDGDIKKYEEFKGCLPWWSIYISWFLVVITCMASSFFIILYGLRYGKQQSIDWLVAMFISLFQSVAVVQPIKVVVLATMFAILLPSHTHDQIGLGKSRIVNAREVVSKGGNLVIPLQQLRNSSFYKPPVTKRVEKARKKRLARAKMYSLLKATLGQVAFIFLVLEIAYMQRDPNTYLMHHTLSNIFTEEADEVGKSEDLQEWMKEVFVPNLYGGVEGFITGDLALRLGGARLRQLRIETYECVVDTRMKSFSKECKERSDETGGPIGGPWDTSSNPESPWVYQPASILEGSFTTKTASARNDRGGYAIYLGTTYESAMNQLEFIEDTSWIDSGTKAVFIEWNLFNPHTNLLCICSMLYEQQRTGAYTLSSHFEVMRPLDMKTPVDKISLSLESVYILVILGLILIEAKKYRRNRAEYWDFWNLLTLFIIFLSLLSTAVYIFWLTSLWNILQSYLRDPEEFHSYFKPAFLSHVFNNLVAFIVFFSTLKCAKILRYNRTIHLMQVTFKFLARKFSMSLLVVAIIFFAFTNLSFQLFGSSIYIFNSLVSSLESMFLFVSGGFDQFLEVSDQYPVLGPTFFIIISFVLIYIFMNLMIIFIVESFMRAQVYCDELDHRDVVGVFIDWFISVIGVKTETKDKEDLTEKDTHGQTFSQI</sequence>
<feature type="transmembrane region" description="Helical" evidence="9">
    <location>
        <begin position="1108"/>
        <end position="1127"/>
    </location>
</feature>
<feature type="transmembrane region" description="Helical" evidence="9">
    <location>
        <begin position="988"/>
        <end position="1006"/>
    </location>
</feature>
<feature type="transmembrane region" description="Helical" evidence="9">
    <location>
        <begin position="1172"/>
        <end position="1198"/>
    </location>
</feature>
<keyword evidence="6" id="KW-0325">Glycoprotein</keyword>
<dbReference type="EMBL" id="MRZV01000454">
    <property type="protein sequence ID" value="PIK49652.1"/>
    <property type="molecule type" value="Genomic_DNA"/>
</dbReference>
<keyword evidence="12" id="KW-0675">Receptor</keyword>
<dbReference type="PRINTS" id="PR01433">
    <property type="entry name" value="POLYCYSTIN2"/>
</dbReference>
<dbReference type="InterPro" id="IPR013122">
    <property type="entry name" value="PKD1_2_channel"/>
</dbReference>
<dbReference type="GO" id="GO:0005509">
    <property type="term" value="F:calcium ion binding"/>
    <property type="evidence" value="ECO:0007669"/>
    <property type="project" value="InterPro"/>
</dbReference>
<dbReference type="AlphaFoldDB" id="A0A2G8KNR3"/>
<feature type="disulfide bond" evidence="7">
    <location>
        <begin position="843"/>
        <end position="856"/>
    </location>
</feature>
<keyword evidence="3 9" id="KW-0812">Transmembrane</keyword>
<dbReference type="STRING" id="307972.A0A2G8KNR3"/>
<evidence type="ECO:0000256" key="8">
    <source>
        <dbReference type="SAM" id="MobiDB-lite"/>
    </source>
</evidence>
<reference evidence="12 13" key="1">
    <citation type="journal article" date="2017" name="PLoS Biol.">
        <title>The sea cucumber genome provides insights into morphological evolution and visceral regeneration.</title>
        <authorList>
            <person name="Zhang X."/>
            <person name="Sun L."/>
            <person name="Yuan J."/>
            <person name="Sun Y."/>
            <person name="Gao Y."/>
            <person name="Zhang L."/>
            <person name="Li S."/>
            <person name="Dai H."/>
            <person name="Hamel J.F."/>
            <person name="Liu C."/>
            <person name="Yu Y."/>
            <person name="Liu S."/>
            <person name="Lin W."/>
            <person name="Guo K."/>
            <person name="Jin S."/>
            <person name="Xu P."/>
            <person name="Storey K.B."/>
            <person name="Huan P."/>
            <person name="Zhang T."/>
            <person name="Zhou Y."/>
            <person name="Zhang J."/>
            <person name="Lin C."/>
            <person name="Li X."/>
            <person name="Xing L."/>
            <person name="Huo D."/>
            <person name="Sun M."/>
            <person name="Wang L."/>
            <person name="Mercier A."/>
            <person name="Li F."/>
            <person name="Yang H."/>
            <person name="Xiang J."/>
        </authorList>
    </citation>
    <scope>NUCLEOTIDE SEQUENCE [LARGE SCALE GENOMIC DNA]</scope>
    <source>
        <strain evidence="12">Shaxun</strain>
        <tissue evidence="12">Muscle</tissue>
    </source>
</reference>
<dbReference type="GO" id="GO:0050982">
    <property type="term" value="P:detection of mechanical stimulus"/>
    <property type="evidence" value="ECO:0007669"/>
    <property type="project" value="TreeGrafter"/>
</dbReference>
<evidence type="ECO:0000256" key="6">
    <source>
        <dbReference type="ARBA" id="ARBA00023180"/>
    </source>
</evidence>
<dbReference type="GO" id="GO:0016020">
    <property type="term" value="C:membrane"/>
    <property type="evidence" value="ECO:0007669"/>
    <property type="project" value="UniProtKB-SubCell"/>
</dbReference>
<dbReference type="Proteomes" id="UP000230750">
    <property type="component" value="Unassembled WGS sequence"/>
</dbReference>
<accession>A0A2G8KNR3</accession>
<dbReference type="OrthoDB" id="444119at2759"/>
<feature type="compositionally biased region" description="Basic and acidic residues" evidence="8">
    <location>
        <begin position="150"/>
        <end position="160"/>
    </location>
</feature>
<evidence type="ECO:0000259" key="11">
    <source>
        <dbReference type="Pfam" id="PF20519"/>
    </source>
</evidence>
<feature type="transmembrane region" description="Helical" evidence="9">
    <location>
        <begin position="1064"/>
        <end position="1087"/>
    </location>
</feature>
<feature type="region of interest" description="Disordered" evidence="8">
    <location>
        <begin position="121"/>
        <end position="173"/>
    </location>
</feature>
<dbReference type="PANTHER" id="PTHR10877:SF194">
    <property type="entry name" value="LOCATION OF VULVA DEFECTIVE 1"/>
    <property type="match status" value="1"/>
</dbReference>
<comment type="similarity">
    <text evidence="2">Belongs to the polycystin family.</text>
</comment>
<comment type="caution">
    <text evidence="12">The sequence shown here is derived from an EMBL/GenBank/DDBJ whole genome shotgun (WGS) entry which is preliminary data.</text>
</comment>
<evidence type="ECO:0000313" key="13">
    <source>
        <dbReference type="Proteomes" id="UP000230750"/>
    </source>
</evidence>
<dbReference type="InterPro" id="IPR003915">
    <property type="entry name" value="PKD_2"/>
</dbReference>
<feature type="region of interest" description="Disordered" evidence="8">
    <location>
        <begin position="855"/>
        <end position="878"/>
    </location>
</feature>
<evidence type="ECO:0000256" key="7">
    <source>
        <dbReference type="PIRSR" id="PIRSR603915-2"/>
    </source>
</evidence>
<dbReference type="InterPro" id="IPR051223">
    <property type="entry name" value="Polycystin"/>
</dbReference>
<keyword evidence="5 9" id="KW-0472">Membrane</keyword>
<evidence type="ECO:0000259" key="10">
    <source>
        <dbReference type="Pfam" id="PF08016"/>
    </source>
</evidence>
<evidence type="ECO:0000256" key="9">
    <source>
        <dbReference type="SAM" id="Phobius"/>
    </source>
</evidence>
<organism evidence="12 13">
    <name type="scientific">Stichopus japonicus</name>
    <name type="common">Sea cucumber</name>
    <dbReference type="NCBI Taxonomy" id="307972"/>
    <lineage>
        <taxon>Eukaryota</taxon>
        <taxon>Metazoa</taxon>
        <taxon>Echinodermata</taxon>
        <taxon>Eleutherozoa</taxon>
        <taxon>Echinozoa</taxon>
        <taxon>Holothuroidea</taxon>
        <taxon>Aspidochirotacea</taxon>
        <taxon>Aspidochirotida</taxon>
        <taxon>Stichopodidae</taxon>
        <taxon>Apostichopus</taxon>
    </lineage>
</organism>
<evidence type="ECO:0000256" key="5">
    <source>
        <dbReference type="ARBA" id="ARBA00023136"/>
    </source>
</evidence>
<keyword evidence="13" id="KW-1185">Reference proteome</keyword>
<name>A0A2G8KNR3_STIJA</name>
<evidence type="ECO:0000256" key="3">
    <source>
        <dbReference type="ARBA" id="ARBA00022692"/>
    </source>
</evidence>
<feature type="domain" description="Polycystin cation channel PKD1/PKD2" evidence="10">
    <location>
        <begin position="989"/>
        <end position="1202"/>
    </location>
</feature>
<dbReference type="GO" id="GO:0005262">
    <property type="term" value="F:calcium channel activity"/>
    <property type="evidence" value="ECO:0007669"/>
    <property type="project" value="TreeGrafter"/>
</dbReference>
<protein>
    <submittedName>
        <fullName evidence="12">Receptor for egg jelly 4</fullName>
    </submittedName>
</protein>
<gene>
    <name evidence="12" type="ORF">BSL78_13479</name>
</gene>
<feature type="domain" description="Polycystin" evidence="11">
    <location>
        <begin position="793"/>
        <end position="973"/>
    </location>
</feature>
<feature type="transmembrane region" description="Helical" evidence="9">
    <location>
        <begin position="748"/>
        <end position="770"/>
    </location>
</feature>
<dbReference type="InterPro" id="IPR046791">
    <property type="entry name" value="Polycystin_dom"/>
</dbReference>
<evidence type="ECO:0000256" key="4">
    <source>
        <dbReference type="ARBA" id="ARBA00022989"/>
    </source>
</evidence>
<feature type="transmembrane region" description="Helical" evidence="9">
    <location>
        <begin position="1018"/>
        <end position="1044"/>
    </location>
</feature>
<evidence type="ECO:0000313" key="12">
    <source>
        <dbReference type="EMBL" id="PIK49652.1"/>
    </source>
</evidence>